<accession>A0A133VP55</accession>
<evidence type="ECO:0000259" key="4">
    <source>
        <dbReference type="Pfam" id="PF00764"/>
    </source>
</evidence>
<dbReference type="Pfam" id="PF00764">
    <property type="entry name" value="Arginosuc_synth"/>
    <property type="match status" value="1"/>
</dbReference>
<evidence type="ECO:0000256" key="3">
    <source>
        <dbReference type="ARBA" id="ARBA00022840"/>
    </source>
</evidence>
<name>A0A133VP55_9EURY</name>
<dbReference type="EMBL" id="LHYK01000006">
    <property type="protein sequence ID" value="KXB08225.1"/>
    <property type="molecule type" value="Genomic_DNA"/>
</dbReference>
<gene>
    <name evidence="5" type="ORF">AKJ58_00530</name>
</gene>
<dbReference type="AlphaFoldDB" id="A0A133VP55"/>
<evidence type="ECO:0000256" key="2">
    <source>
        <dbReference type="ARBA" id="ARBA00022741"/>
    </source>
</evidence>
<dbReference type="PANTHER" id="PTHR11587:SF2">
    <property type="entry name" value="ARGININOSUCCINATE SYNTHASE"/>
    <property type="match status" value="1"/>
</dbReference>
<dbReference type="GO" id="GO:0005737">
    <property type="term" value="C:cytoplasm"/>
    <property type="evidence" value="ECO:0007669"/>
    <property type="project" value="TreeGrafter"/>
</dbReference>
<dbReference type="EC" id="6.3.4.5" evidence="5"/>
<dbReference type="InterPro" id="IPR048267">
    <property type="entry name" value="Arginosuc_syn_N"/>
</dbReference>
<keyword evidence="3" id="KW-0067">ATP-binding</keyword>
<comment type="caution">
    <text evidence="5">The sequence shown here is derived from an EMBL/GenBank/DDBJ whole genome shotgun (WGS) entry which is preliminary data.</text>
</comment>
<dbReference type="Proteomes" id="UP000070256">
    <property type="component" value="Unassembled WGS sequence"/>
</dbReference>
<dbReference type="PROSITE" id="PS00564">
    <property type="entry name" value="ARGININOSUCCIN_SYN_1"/>
    <property type="match status" value="1"/>
</dbReference>
<dbReference type="InterPro" id="IPR001518">
    <property type="entry name" value="Arginosuc_synth"/>
</dbReference>
<proteinExistence type="predicted"/>
<dbReference type="GO" id="GO:0006526">
    <property type="term" value="P:L-arginine biosynthetic process"/>
    <property type="evidence" value="ECO:0007669"/>
    <property type="project" value="InterPro"/>
</dbReference>
<sequence length="128" mass="14137">MKVALAFSGGLDTSVCLRILQEEYEAEVVTVTANVGQNPEKLKEAKEKAKELGAIKHFSFDLSKEFVEKYIFKSIKANGIYEDYPLSTALARYPIAAKLVEIAKNEDVDAVAHGCTGKGNDQFRFDTT</sequence>
<evidence type="ECO:0000313" key="6">
    <source>
        <dbReference type="Proteomes" id="UP000070256"/>
    </source>
</evidence>
<protein>
    <submittedName>
        <fullName evidence="5">Argininosuccinate synthase</fullName>
        <ecNumber evidence="5">6.3.4.5</ecNumber>
    </submittedName>
</protein>
<dbReference type="GO" id="GO:0005524">
    <property type="term" value="F:ATP binding"/>
    <property type="evidence" value="ECO:0007669"/>
    <property type="project" value="UniProtKB-KW"/>
</dbReference>
<dbReference type="InterPro" id="IPR018223">
    <property type="entry name" value="Arginosuc_synth_CS"/>
</dbReference>
<reference evidence="5 6" key="1">
    <citation type="journal article" date="2016" name="Sci. Rep.">
        <title>Metabolic traits of an uncultured archaeal lineage -MSBL1- from brine pools of the Red Sea.</title>
        <authorList>
            <person name="Mwirichia R."/>
            <person name="Alam I."/>
            <person name="Rashid M."/>
            <person name="Vinu M."/>
            <person name="Ba-Alawi W."/>
            <person name="Anthony Kamau A."/>
            <person name="Kamanda Ngugi D."/>
            <person name="Goker M."/>
            <person name="Klenk H.P."/>
            <person name="Bajic V."/>
            <person name="Stingl U."/>
        </authorList>
    </citation>
    <scope>NUCLEOTIDE SEQUENCE [LARGE SCALE GENOMIC DNA]</scope>
    <source>
        <strain evidence="5">SCGC-AAA385D11</strain>
    </source>
</reference>
<dbReference type="PANTHER" id="PTHR11587">
    <property type="entry name" value="ARGININOSUCCINATE SYNTHASE"/>
    <property type="match status" value="1"/>
</dbReference>
<dbReference type="GO" id="GO:0000050">
    <property type="term" value="P:urea cycle"/>
    <property type="evidence" value="ECO:0007669"/>
    <property type="project" value="TreeGrafter"/>
</dbReference>
<keyword evidence="1 5" id="KW-0436">Ligase</keyword>
<dbReference type="InterPro" id="IPR014729">
    <property type="entry name" value="Rossmann-like_a/b/a_fold"/>
</dbReference>
<feature type="non-terminal residue" evidence="5">
    <location>
        <position position="128"/>
    </location>
</feature>
<dbReference type="Gene3D" id="3.40.50.620">
    <property type="entry name" value="HUPs"/>
    <property type="match status" value="1"/>
</dbReference>
<dbReference type="PROSITE" id="PS00565">
    <property type="entry name" value="ARGININOSUCCIN_SYN_2"/>
    <property type="match status" value="1"/>
</dbReference>
<dbReference type="GO" id="GO:0004055">
    <property type="term" value="F:argininosuccinate synthase activity"/>
    <property type="evidence" value="ECO:0007669"/>
    <property type="project" value="UniProtKB-EC"/>
</dbReference>
<feature type="domain" description="Arginosuccinate synthase-like N-terminal" evidence="4">
    <location>
        <begin position="2"/>
        <end position="127"/>
    </location>
</feature>
<keyword evidence="2" id="KW-0547">Nucleotide-binding</keyword>
<dbReference type="SUPFAM" id="SSF52402">
    <property type="entry name" value="Adenine nucleotide alpha hydrolases-like"/>
    <property type="match status" value="1"/>
</dbReference>
<evidence type="ECO:0000313" key="5">
    <source>
        <dbReference type="EMBL" id="KXB08225.1"/>
    </source>
</evidence>
<organism evidence="5 6">
    <name type="scientific">candidate division MSBL1 archaeon SCGC-AAA385D11</name>
    <dbReference type="NCBI Taxonomy" id="1698286"/>
    <lineage>
        <taxon>Archaea</taxon>
        <taxon>Methanobacteriati</taxon>
        <taxon>Methanobacteriota</taxon>
        <taxon>candidate division MSBL1</taxon>
    </lineage>
</organism>
<keyword evidence="6" id="KW-1185">Reference proteome</keyword>
<dbReference type="GO" id="GO:0000053">
    <property type="term" value="P:argininosuccinate metabolic process"/>
    <property type="evidence" value="ECO:0007669"/>
    <property type="project" value="TreeGrafter"/>
</dbReference>
<evidence type="ECO:0000256" key="1">
    <source>
        <dbReference type="ARBA" id="ARBA00022598"/>
    </source>
</evidence>